<dbReference type="InterPro" id="IPR058676">
    <property type="entry name" value="YuzK"/>
</dbReference>
<dbReference type="Pfam" id="PF26149">
    <property type="entry name" value="YuzK"/>
    <property type="match status" value="1"/>
</dbReference>
<sequence length="43" mass="5034">MHQSHGCGYAEYDRDLEKRLDVEKEREKEYKKGLKIAADAANH</sequence>
<name>A0ABU1U0E1_9BACL</name>
<gene>
    <name evidence="1" type="ORF">J2X07_001919</name>
</gene>
<dbReference type="EMBL" id="JAVDWA010000003">
    <property type="protein sequence ID" value="MDR7072933.1"/>
    <property type="molecule type" value="Genomic_DNA"/>
</dbReference>
<proteinExistence type="predicted"/>
<accession>A0ABU1U0E1</accession>
<organism evidence="1 2">
    <name type="scientific">Fictibacillus barbaricus</name>
    <dbReference type="NCBI Taxonomy" id="182136"/>
    <lineage>
        <taxon>Bacteria</taxon>
        <taxon>Bacillati</taxon>
        <taxon>Bacillota</taxon>
        <taxon>Bacilli</taxon>
        <taxon>Bacillales</taxon>
        <taxon>Fictibacillaceae</taxon>
        <taxon>Fictibacillus</taxon>
    </lineage>
</organism>
<dbReference type="RefSeq" id="WP_310258303.1">
    <property type="nucleotide sequence ID" value="NZ_JAVDWA010000003.1"/>
</dbReference>
<protein>
    <submittedName>
        <fullName evidence="1">Uncharacterized protein</fullName>
    </submittedName>
</protein>
<keyword evidence="2" id="KW-1185">Reference proteome</keyword>
<evidence type="ECO:0000313" key="1">
    <source>
        <dbReference type="EMBL" id="MDR7072933.1"/>
    </source>
</evidence>
<comment type="caution">
    <text evidence="1">The sequence shown here is derived from an EMBL/GenBank/DDBJ whole genome shotgun (WGS) entry which is preliminary data.</text>
</comment>
<evidence type="ECO:0000313" key="2">
    <source>
        <dbReference type="Proteomes" id="UP001258181"/>
    </source>
</evidence>
<reference evidence="1 2" key="1">
    <citation type="submission" date="2023-07" db="EMBL/GenBank/DDBJ databases">
        <title>Sorghum-associated microbial communities from plants grown in Nebraska, USA.</title>
        <authorList>
            <person name="Schachtman D."/>
        </authorList>
    </citation>
    <scope>NUCLEOTIDE SEQUENCE [LARGE SCALE GENOMIC DNA]</scope>
    <source>
        <strain evidence="1 2">BE211</strain>
    </source>
</reference>
<dbReference type="Proteomes" id="UP001258181">
    <property type="component" value="Unassembled WGS sequence"/>
</dbReference>